<evidence type="ECO:0000313" key="2">
    <source>
        <dbReference type="Proteomes" id="UP000680206"/>
    </source>
</evidence>
<organism evidence="1 2">
    <name type="scientific">Actinomadura violacea</name>
    <dbReference type="NCBI Taxonomy" id="2819934"/>
    <lineage>
        <taxon>Bacteria</taxon>
        <taxon>Bacillati</taxon>
        <taxon>Actinomycetota</taxon>
        <taxon>Actinomycetes</taxon>
        <taxon>Streptosporangiales</taxon>
        <taxon>Thermomonosporaceae</taxon>
        <taxon>Actinomadura</taxon>
    </lineage>
</organism>
<reference evidence="1 2" key="1">
    <citation type="submission" date="2021-03" db="EMBL/GenBank/DDBJ databases">
        <title>Actinomadura violae sp. nov., isolated from lichen in Thailand.</title>
        <authorList>
            <person name="Kanchanasin P."/>
            <person name="Saeng-In P."/>
            <person name="Phongsopitanun W."/>
            <person name="Yuki M."/>
            <person name="Kudo T."/>
            <person name="Ohkuma M."/>
            <person name="Tanasupawat S."/>
        </authorList>
    </citation>
    <scope>NUCLEOTIDE SEQUENCE [LARGE SCALE GENOMIC DNA]</scope>
    <source>
        <strain evidence="1 2">LCR2-06</strain>
    </source>
</reference>
<dbReference type="Pfam" id="PF04672">
    <property type="entry name" value="Methyltransf_19"/>
    <property type="match status" value="1"/>
</dbReference>
<gene>
    <name evidence="1" type="ORF">J4709_28520</name>
</gene>
<keyword evidence="1" id="KW-0808">Transferase</keyword>
<dbReference type="GO" id="GO:0008168">
    <property type="term" value="F:methyltransferase activity"/>
    <property type="evidence" value="ECO:0007669"/>
    <property type="project" value="UniProtKB-KW"/>
</dbReference>
<comment type="caution">
    <text evidence="1">The sequence shown here is derived from an EMBL/GenBank/DDBJ whole genome shotgun (WGS) entry which is preliminary data.</text>
</comment>
<sequence>MTDTLIDTSVPHAARVWNFWLGGKDNYPVDRQAGAQYQETFPDIVDLARGVREFLSRAVQFLAGEAGIGQFLDIGVGLPAVDNTHEVAQRVNPQARIVYVDNDLFVLSHARALLTSRPEGEVAYIEGDVEDPDGIVEKARWELDFYEPVAVLLMHVLGGVPDLLDARLIVQRLAAALPKGSCIAISDETGTDDRHVQAARQYGDTGAARYVLRSPQEFGELFEGLELVEPGLVTPTRWRPQPSPFALSSAVDDALCAVAVVTE</sequence>
<dbReference type="PIRSF" id="PIRSF017393">
    <property type="entry name" value="MTase_SAV2177"/>
    <property type="match status" value="1"/>
</dbReference>
<proteinExistence type="predicted"/>
<dbReference type="RefSeq" id="WP_208244892.1">
    <property type="nucleotide sequence ID" value="NZ_JAGEPF010000018.1"/>
</dbReference>
<protein>
    <submittedName>
        <fullName evidence="1">SAM-dependent methyltransferase</fullName>
    </submittedName>
</protein>
<dbReference type="InterPro" id="IPR006764">
    <property type="entry name" value="SAM_dep_MeTrfase_SAV2177_type"/>
</dbReference>
<evidence type="ECO:0000313" key="1">
    <source>
        <dbReference type="EMBL" id="MBO2461534.1"/>
    </source>
</evidence>
<accession>A0ABS3RXP3</accession>
<name>A0ABS3RXP3_9ACTN</name>
<dbReference type="InterPro" id="IPR029063">
    <property type="entry name" value="SAM-dependent_MTases_sf"/>
</dbReference>
<dbReference type="EMBL" id="JAGEPF010000018">
    <property type="protein sequence ID" value="MBO2461534.1"/>
    <property type="molecule type" value="Genomic_DNA"/>
</dbReference>
<dbReference type="SUPFAM" id="SSF53335">
    <property type="entry name" value="S-adenosyl-L-methionine-dependent methyltransferases"/>
    <property type="match status" value="1"/>
</dbReference>
<dbReference type="Proteomes" id="UP000680206">
    <property type="component" value="Unassembled WGS sequence"/>
</dbReference>
<keyword evidence="1" id="KW-0489">Methyltransferase</keyword>
<dbReference type="Gene3D" id="3.40.50.150">
    <property type="entry name" value="Vaccinia Virus protein VP39"/>
    <property type="match status" value="1"/>
</dbReference>
<keyword evidence="2" id="KW-1185">Reference proteome</keyword>
<dbReference type="GO" id="GO:0032259">
    <property type="term" value="P:methylation"/>
    <property type="evidence" value="ECO:0007669"/>
    <property type="project" value="UniProtKB-KW"/>
</dbReference>